<dbReference type="Proteomes" id="UP000189513">
    <property type="component" value="Unassembled WGS sequence"/>
</dbReference>
<dbReference type="PANTHER" id="PTHR10900:SF77">
    <property type="entry name" value="FI19380P1"/>
    <property type="match status" value="1"/>
</dbReference>
<feature type="chain" id="PRO_5012482815" evidence="2">
    <location>
        <begin position="23"/>
        <end position="863"/>
    </location>
</feature>
<accession>A0A1V2LB24</accession>
<dbReference type="InterPro" id="IPR036378">
    <property type="entry name" value="FAS1_dom_sf"/>
</dbReference>
<dbReference type="VEuPathDB" id="FungiDB:BON22_0963"/>
<comment type="caution">
    <text evidence="4">The sequence shown here is derived from an EMBL/GenBank/DDBJ whole genome shotgun (WGS) entry which is preliminary data.</text>
</comment>
<proteinExistence type="predicted"/>
<name>A0A1V2LB24_CYBFA</name>
<dbReference type="AlphaFoldDB" id="A0A1V2LB24"/>
<dbReference type="PROSITE" id="PS50213">
    <property type="entry name" value="FAS1"/>
    <property type="match status" value="2"/>
</dbReference>
<keyword evidence="5" id="KW-1185">Reference proteome</keyword>
<feature type="domain" description="FAS1" evidence="3">
    <location>
        <begin position="29"/>
        <end position="197"/>
    </location>
</feature>
<dbReference type="Pfam" id="PF02469">
    <property type="entry name" value="Fasciclin"/>
    <property type="match status" value="2"/>
</dbReference>
<evidence type="ECO:0000313" key="4">
    <source>
        <dbReference type="EMBL" id="ONH69092.1"/>
    </source>
</evidence>
<feature type="domain" description="FAS1" evidence="3">
    <location>
        <begin position="465"/>
        <end position="602"/>
    </location>
</feature>
<evidence type="ECO:0000256" key="1">
    <source>
        <dbReference type="SAM" id="Phobius"/>
    </source>
</evidence>
<reference evidence="5" key="1">
    <citation type="journal article" date="2017" name="Genome Announc.">
        <title>Genome sequences of Cyberlindnera fabianii 65, Pichia kudriavzevii 129, and Saccharomyces cerevisiae 131 isolated from fermented masau fruits in Zimbabwe.</title>
        <authorList>
            <person name="van Rijswijck I.M.H."/>
            <person name="Derks M.F.L."/>
            <person name="Abee T."/>
            <person name="de Ridder D."/>
            <person name="Smid E.J."/>
        </authorList>
    </citation>
    <scope>NUCLEOTIDE SEQUENCE [LARGE SCALE GENOMIC DNA]</scope>
    <source>
        <strain evidence="5">65</strain>
    </source>
</reference>
<protein>
    <submittedName>
        <fullName evidence="4">FAS1 domain-containing protein fsc1</fullName>
    </submittedName>
</protein>
<dbReference type="EMBL" id="MPUK01000002">
    <property type="protein sequence ID" value="ONH69092.1"/>
    <property type="molecule type" value="Genomic_DNA"/>
</dbReference>
<dbReference type="InterPro" id="IPR050904">
    <property type="entry name" value="Adhesion/Biosynth-related"/>
</dbReference>
<organism evidence="4 5">
    <name type="scientific">Cyberlindnera fabianii</name>
    <name type="common">Yeast</name>
    <name type="synonym">Hansenula fabianii</name>
    <dbReference type="NCBI Taxonomy" id="36022"/>
    <lineage>
        <taxon>Eukaryota</taxon>
        <taxon>Fungi</taxon>
        <taxon>Dikarya</taxon>
        <taxon>Ascomycota</taxon>
        <taxon>Saccharomycotina</taxon>
        <taxon>Saccharomycetes</taxon>
        <taxon>Phaffomycetales</taxon>
        <taxon>Phaffomycetaceae</taxon>
        <taxon>Cyberlindnera</taxon>
    </lineage>
</organism>
<evidence type="ECO:0000259" key="3">
    <source>
        <dbReference type="PROSITE" id="PS50213"/>
    </source>
</evidence>
<dbReference type="SUPFAM" id="SSF82153">
    <property type="entry name" value="FAS1 domain"/>
    <property type="match status" value="4"/>
</dbReference>
<dbReference type="OMA" id="FCSSNKR"/>
<evidence type="ECO:0000313" key="5">
    <source>
        <dbReference type="Proteomes" id="UP000189513"/>
    </source>
</evidence>
<dbReference type="PANTHER" id="PTHR10900">
    <property type="entry name" value="PERIOSTIN-RELATED"/>
    <property type="match status" value="1"/>
</dbReference>
<dbReference type="Gene3D" id="2.30.180.10">
    <property type="entry name" value="FAS1 domain"/>
    <property type="match status" value="2"/>
</dbReference>
<gene>
    <name evidence="4" type="ORF">BON22_0963</name>
</gene>
<sequence length="863" mass="94896">MLLLAYLTAVPMMLLLPIVVSAKDIELPTTTVIDILSDNVEFSYFLRLLQRNQLVPYLNQQENITLVAPVNSAFAATLCPTNGSHGSSKELGAGACLDQIFHNFSLKQLNNYIVTEPINTTHLSGLHLFTTIANPDVKSLQDSDIESLITKHAIGSPIMFQRNRSEGTTTINGVAVVDSNLYAASQNAFVQGIEGVLADLESLEDASSSLGDSKVFNNLKGDYLHDLYGKTILLPVDHSFSEYDDYEIEYLYTKYATQDTKRIMNALILDGIYGGDFGEVITEDQSGNDVVLSSLDQGNSILVNNKSISTSANVLAQGAIIHLFNDTALIPEIEFNVLKALVGLKADSFVDELLFQDLSELITNNSISQTIFHPQDSSQFSIMSKSSNLYHFVDERIDHLDDTRTLYDTLLCNSKKMGDACQRIKIEPFGSDSIILNNNVMIESGPYNVGNTSIYLTDEDLRTPGDLLSSVNSAVFHCSKSLQFLSKLGLTKLSSNQKGYTVFLPCYDAWDDYEMTLDFLKYKESELGVVMKNLILEGLIYTDFVEEKVSFTNLNKEDVVVKFESLEDADLNLELNGENVTLGNDNDILFNQGVIHPIESVFFPKSVNVSLFEIFEHSDSGAFMRILDFFPDLKRVLTDGTYSLILPSASSLDLMNPLPNNSTLKELLQLHIIPDQSLKDLSECTDGEISTLHPKVNLTCSSLHAGGSFLQIKNGKESGVRVLRKGCTTGNKLSCVYLIDKPINPDWIDGHDHYHVSLPIPALVLGIAIGSMSIVAVLVFLMLVIARKRKDLVLEDAENNEAAAATADETTALLRGENSNGNGTGSSLLRNGYDATTFESQYSSHTNVSPITFGKKKPSANIS</sequence>
<evidence type="ECO:0000256" key="2">
    <source>
        <dbReference type="SAM" id="SignalP"/>
    </source>
</evidence>
<feature type="transmembrane region" description="Helical" evidence="1">
    <location>
        <begin position="762"/>
        <end position="785"/>
    </location>
</feature>
<dbReference type="STRING" id="36022.A0A1V2LB24"/>
<keyword evidence="1" id="KW-0812">Transmembrane</keyword>
<dbReference type="InterPro" id="IPR000782">
    <property type="entry name" value="FAS1_domain"/>
</dbReference>
<keyword evidence="1" id="KW-1133">Transmembrane helix</keyword>
<feature type="signal peptide" evidence="2">
    <location>
        <begin position="1"/>
        <end position="22"/>
    </location>
</feature>
<keyword evidence="2" id="KW-0732">Signal</keyword>
<keyword evidence="1" id="KW-0472">Membrane</keyword>